<dbReference type="Proteomes" id="UP001589718">
    <property type="component" value="Unassembled WGS sequence"/>
</dbReference>
<accession>A0ABV5PL60</accession>
<organism evidence="1 2">
    <name type="scientific">Streptomyces cremeus</name>
    <dbReference type="NCBI Taxonomy" id="66881"/>
    <lineage>
        <taxon>Bacteria</taxon>
        <taxon>Bacillati</taxon>
        <taxon>Actinomycetota</taxon>
        <taxon>Actinomycetes</taxon>
        <taxon>Kitasatosporales</taxon>
        <taxon>Streptomycetaceae</taxon>
        <taxon>Streptomyces</taxon>
    </lineage>
</organism>
<gene>
    <name evidence="1" type="ORF">ACFFTU_28675</name>
</gene>
<proteinExistence type="predicted"/>
<sequence length="63" mass="6769">MDLLSSSPCKYEHAAARVEWGIATRSRAELEKGRAHAVNCGAAALVKAADQALRELGFLRGDE</sequence>
<comment type="caution">
    <text evidence="1">The sequence shown here is derived from an EMBL/GenBank/DDBJ whole genome shotgun (WGS) entry which is preliminary data.</text>
</comment>
<reference evidence="1 2" key="1">
    <citation type="submission" date="2024-09" db="EMBL/GenBank/DDBJ databases">
        <authorList>
            <person name="Sun Q."/>
            <person name="Mori K."/>
        </authorList>
    </citation>
    <scope>NUCLEOTIDE SEQUENCE [LARGE SCALE GENOMIC DNA]</scope>
    <source>
        <strain evidence="1 2">JCM 4362</strain>
    </source>
</reference>
<name>A0ABV5PL60_STRCM</name>
<dbReference type="RefSeq" id="WP_345218521.1">
    <property type="nucleotide sequence ID" value="NZ_BAAAXE010000001.1"/>
</dbReference>
<evidence type="ECO:0000313" key="2">
    <source>
        <dbReference type="Proteomes" id="UP001589718"/>
    </source>
</evidence>
<protein>
    <submittedName>
        <fullName evidence="1">Uncharacterized protein</fullName>
    </submittedName>
</protein>
<keyword evidence="2" id="KW-1185">Reference proteome</keyword>
<evidence type="ECO:0000313" key="1">
    <source>
        <dbReference type="EMBL" id="MFB9523926.1"/>
    </source>
</evidence>
<dbReference type="EMBL" id="JBHMCR010000019">
    <property type="protein sequence ID" value="MFB9523926.1"/>
    <property type="molecule type" value="Genomic_DNA"/>
</dbReference>